<dbReference type="RefSeq" id="WP_220647440.1">
    <property type="nucleotide sequence ID" value="NZ_CP080647.1"/>
</dbReference>
<evidence type="ECO:0000313" key="2">
    <source>
        <dbReference type="Proteomes" id="UP000827138"/>
    </source>
</evidence>
<accession>A0ABX8XRP0</accession>
<gene>
    <name evidence="1" type="ORF">K1J60_20255</name>
</gene>
<dbReference type="Proteomes" id="UP000827138">
    <property type="component" value="Chromosome"/>
</dbReference>
<proteinExistence type="predicted"/>
<evidence type="ECO:0000313" key="1">
    <source>
        <dbReference type="EMBL" id="QYX78566.1"/>
    </source>
</evidence>
<dbReference type="EMBL" id="CP080647">
    <property type="protein sequence ID" value="QYX78566.1"/>
    <property type="molecule type" value="Genomic_DNA"/>
</dbReference>
<reference evidence="1 2" key="1">
    <citation type="submission" date="2021-08" db="EMBL/GenBank/DDBJ databases">
        <authorList>
            <person name="Ping M."/>
        </authorList>
    </citation>
    <scope>NUCLEOTIDE SEQUENCE [LARGE SCALE GENOMIC DNA]</scope>
    <source>
        <strain evidence="1 2">MG28</strain>
    </source>
</reference>
<sequence length="54" mass="5923">MIPARLRPRDEMVSPHCNATSRVDPRVVDAMLSHLGRQGAHDSVQDLAQALDTS</sequence>
<organism evidence="1 2">
    <name type="scientific">Streptomyces akebiae</name>
    <dbReference type="NCBI Taxonomy" id="2865673"/>
    <lineage>
        <taxon>Bacteria</taxon>
        <taxon>Bacillati</taxon>
        <taxon>Actinomycetota</taxon>
        <taxon>Actinomycetes</taxon>
        <taxon>Kitasatosporales</taxon>
        <taxon>Streptomycetaceae</taxon>
        <taxon>Streptomyces</taxon>
    </lineage>
</organism>
<protein>
    <submittedName>
        <fullName evidence="1">Uncharacterized protein</fullName>
    </submittedName>
</protein>
<name>A0ABX8XRP0_9ACTN</name>
<keyword evidence="2" id="KW-1185">Reference proteome</keyword>